<evidence type="ECO:0008006" key="3">
    <source>
        <dbReference type="Google" id="ProtNLM"/>
    </source>
</evidence>
<sequence>MVTFEQLHCVDLAALDAVAADFEQLVRGWDLATAMNSQVIGPLQGSGWSGPAADAAAGVLTDTRNQVDLAFDEASALARALRDAHTQFSAAQQALRAVIDDATRQKLTVDEDGGIRWPAAASEADRQDPGYEAACRHRAQEIQRRITAVLDQASEADAAAASALAGDTGAGTGGFNAAPVGGIAEAQAQQAAQLLGLGGKATDDQVAQLDRLLQEHHGDPRFATAFYGRLGPGGFLSNYALLAQSADFANSPGRSAATQDLRANLGLALATATSTGNQPHLSDSWEVQLRAAGAAHLPMYPGQPVAGQPYGYQVLASVLRTGSYDPHFLDPVAEHVTQLSRADPMMWDAVVAQHAYPFTDLQFLTADGTGFNPMAGVLEGLGHSPDAATHYFHDPATSYAPDGTARGPADPPINYLDLLTNTGPGVLDRGTDSILLDRDSSLTQRPSTGLPFGAETTALGHALQAATLGVPYDTPDAPLPPHTEAMSAVMADVVTRFGHADGPDLLHGDGAPFANLNASLGNMTAGYMGDVQSAVGGAMSPMPTNGELAHLDKSDTFRLLDTLGRDPDAYGSIAQAQQAYTTAQLQDMMMHGSEHPELSVSLNAVAYRGGIVQGIVCHAKAQELVANQQASDAAYNAGVERNIGWAKKGFEFADGKAMGAGPVAAAATPVNFVVDKIIDNVGAAYRTDTSGATSDAATGVMTGDGGQAAARNAVQAAGMGTGLSTTYVTDLSNAVVAGGGEGFAYGSGGVMKGVKDIGGTGG</sequence>
<keyword evidence="2" id="KW-1185">Reference proteome</keyword>
<proteinExistence type="predicted"/>
<dbReference type="Proteomes" id="UP001500037">
    <property type="component" value="Unassembled WGS sequence"/>
</dbReference>
<protein>
    <recommendedName>
        <fullName evidence="3">PPE family protein</fullName>
    </recommendedName>
</protein>
<dbReference type="RefSeq" id="WP_344443835.1">
    <property type="nucleotide sequence ID" value="NZ_BAAALF010000090.1"/>
</dbReference>
<reference evidence="1 2" key="1">
    <citation type="journal article" date="2019" name="Int. J. Syst. Evol. Microbiol.">
        <title>The Global Catalogue of Microorganisms (GCM) 10K type strain sequencing project: providing services to taxonomists for standard genome sequencing and annotation.</title>
        <authorList>
            <consortium name="The Broad Institute Genomics Platform"/>
            <consortium name="The Broad Institute Genome Sequencing Center for Infectious Disease"/>
            <person name="Wu L."/>
            <person name="Ma J."/>
        </authorList>
    </citation>
    <scope>NUCLEOTIDE SEQUENCE [LARGE SCALE GENOMIC DNA]</scope>
    <source>
        <strain evidence="1 2">JCM 13004</strain>
    </source>
</reference>
<gene>
    <name evidence="1" type="ORF">GCM10009665_46190</name>
</gene>
<dbReference type="EMBL" id="BAAALF010000090">
    <property type="protein sequence ID" value="GAA1250256.1"/>
    <property type="molecule type" value="Genomic_DNA"/>
</dbReference>
<comment type="caution">
    <text evidence="1">The sequence shown here is derived from an EMBL/GenBank/DDBJ whole genome shotgun (WGS) entry which is preliminary data.</text>
</comment>
<organism evidence="1 2">
    <name type="scientific">Kitasatospora nipponensis</name>
    <dbReference type="NCBI Taxonomy" id="258049"/>
    <lineage>
        <taxon>Bacteria</taxon>
        <taxon>Bacillati</taxon>
        <taxon>Actinomycetota</taxon>
        <taxon>Actinomycetes</taxon>
        <taxon>Kitasatosporales</taxon>
        <taxon>Streptomycetaceae</taxon>
        <taxon>Kitasatospora</taxon>
    </lineage>
</organism>
<dbReference type="SUPFAM" id="SSF140453">
    <property type="entry name" value="EsxAB dimer-like"/>
    <property type="match status" value="1"/>
</dbReference>
<evidence type="ECO:0000313" key="1">
    <source>
        <dbReference type="EMBL" id="GAA1250256.1"/>
    </source>
</evidence>
<accession>A0ABN1WHY7</accession>
<name>A0ABN1WHY7_9ACTN</name>
<evidence type="ECO:0000313" key="2">
    <source>
        <dbReference type="Proteomes" id="UP001500037"/>
    </source>
</evidence>
<dbReference type="InterPro" id="IPR036689">
    <property type="entry name" value="ESAT-6-like_sf"/>
</dbReference>